<dbReference type="InterPro" id="IPR024072">
    <property type="entry name" value="DHFR-like_dom_sf"/>
</dbReference>
<feature type="binding site" evidence="15">
    <location>
        <position position="164"/>
    </location>
    <ligand>
        <name>NADP(+)</name>
        <dbReference type="ChEBI" id="CHEBI:58349"/>
    </ligand>
</feature>
<evidence type="ECO:0000256" key="2">
    <source>
        <dbReference type="ARBA" id="ARBA00004882"/>
    </source>
</evidence>
<comment type="pathway">
    <text evidence="3 13">Cofactor biosynthesis; riboflavin biosynthesis; 5-amino-6-(D-ribitylamino)uracil from GTP: step 3/4.</text>
</comment>
<feature type="binding site" evidence="16">
    <location>
        <position position="85"/>
    </location>
    <ligand>
        <name>Zn(2+)</name>
        <dbReference type="ChEBI" id="CHEBI:29105"/>
        <note>catalytic</note>
    </ligand>
</feature>
<dbReference type="Pfam" id="PF00383">
    <property type="entry name" value="dCMP_cyt_deam_1"/>
    <property type="match status" value="1"/>
</dbReference>
<evidence type="ECO:0000256" key="7">
    <source>
        <dbReference type="ARBA" id="ARBA00022723"/>
    </source>
</evidence>
<keyword evidence="10 13" id="KW-0521">NADP</keyword>
<comment type="similarity">
    <text evidence="4 13">In the N-terminal section; belongs to the cytidine and deoxycytidylate deaminase family.</text>
</comment>
<feature type="binding site" evidence="15">
    <location>
        <position position="214"/>
    </location>
    <ligand>
        <name>substrate</name>
    </ligand>
</feature>
<evidence type="ECO:0000256" key="16">
    <source>
        <dbReference type="PIRSR" id="PIRSR006769-3"/>
    </source>
</evidence>
<dbReference type="GO" id="GO:0008703">
    <property type="term" value="F:5-amino-6-(5-phosphoribosylamino)uracil reductase activity"/>
    <property type="evidence" value="ECO:0007669"/>
    <property type="project" value="UniProtKB-EC"/>
</dbReference>
<feature type="binding site" evidence="15">
    <location>
        <begin position="294"/>
        <end position="300"/>
    </location>
    <ligand>
        <name>NADP(+)</name>
        <dbReference type="ChEBI" id="CHEBI:58349"/>
    </ligand>
</feature>
<feature type="active site" description="Proton donor" evidence="14">
    <location>
        <position position="60"/>
    </location>
</feature>
<evidence type="ECO:0000256" key="10">
    <source>
        <dbReference type="ARBA" id="ARBA00022857"/>
    </source>
</evidence>
<comment type="function">
    <text evidence="1 13">Converts 2,5-diamino-6-(ribosylamino)-4(3h)-pyrimidinone 5'-phosphate into 5-amino-6-(ribosylamino)-2,4(1h,3h)-pyrimidinedione 5'-phosphate.</text>
</comment>
<keyword evidence="6 13" id="KW-0686">Riboflavin biosynthesis</keyword>
<gene>
    <name evidence="18" type="ORF">LV89_03572</name>
</gene>
<keyword evidence="11 13" id="KW-0560">Oxidoreductase</keyword>
<dbReference type="PROSITE" id="PS51747">
    <property type="entry name" value="CYT_DCMP_DEAMINASES_2"/>
    <property type="match status" value="1"/>
</dbReference>
<evidence type="ECO:0000256" key="3">
    <source>
        <dbReference type="ARBA" id="ARBA00004910"/>
    </source>
</evidence>
<keyword evidence="7 13" id="KW-0479">Metal-binding</keyword>
<dbReference type="SUPFAM" id="SSF53597">
    <property type="entry name" value="Dihydrofolate reductase-like"/>
    <property type="match status" value="1"/>
</dbReference>
<comment type="caution">
    <text evidence="18">The sequence shown here is derived from an EMBL/GenBank/DDBJ whole genome shotgun (WGS) entry which is preliminary data.</text>
</comment>
<dbReference type="AlphaFoldDB" id="A0A316DXD5"/>
<evidence type="ECO:0000256" key="8">
    <source>
        <dbReference type="ARBA" id="ARBA00022801"/>
    </source>
</evidence>
<evidence type="ECO:0000256" key="15">
    <source>
        <dbReference type="PIRSR" id="PIRSR006769-2"/>
    </source>
</evidence>
<feature type="binding site" evidence="16">
    <location>
        <position position="94"/>
    </location>
    <ligand>
        <name>Zn(2+)</name>
        <dbReference type="ChEBI" id="CHEBI:29105"/>
        <note>catalytic</note>
    </ligand>
</feature>
<dbReference type="InterPro" id="IPR002125">
    <property type="entry name" value="CMP_dCMP_dom"/>
</dbReference>
<evidence type="ECO:0000313" key="18">
    <source>
        <dbReference type="EMBL" id="PWK21859.1"/>
    </source>
</evidence>
<dbReference type="OrthoDB" id="9800865at2"/>
<dbReference type="CDD" id="cd01284">
    <property type="entry name" value="Riboflavin_deaminase-reductase"/>
    <property type="match status" value="1"/>
</dbReference>
<dbReference type="InterPro" id="IPR050765">
    <property type="entry name" value="Riboflavin_Biosynth_HTPR"/>
</dbReference>
<evidence type="ECO:0000256" key="1">
    <source>
        <dbReference type="ARBA" id="ARBA00002151"/>
    </source>
</evidence>
<dbReference type="EC" id="1.1.1.193" evidence="13"/>
<evidence type="ECO:0000256" key="4">
    <source>
        <dbReference type="ARBA" id="ARBA00005259"/>
    </source>
</evidence>
<dbReference type="GO" id="GO:0008835">
    <property type="term" value="F:diaminohydroxyphosphoribosylaminopyrimidine deaminase activity"/>
    <property type="evidence" value="ECO:0007669"/>
    <property type="project" value="UniProtKB-EC"/>
</dbReference>
<keyword evidence="19" id="KW-1185">Reference proteome</keyword>
<feature type="binding site" evidence="15">
    <location>
        <position position="194"/>
    </location>
    <ligand>
        <name>substrate</name>
    </ligand>
</feature>
<evidence type="ECO:0000256" key="12">
    <source>
        <dbReference type="ARBA" id="ARBA00023268"/>
    </source>
</evidence>
<keyword evidence="12" id="KW-0511">Multifunctional enzyme</keyword>
<dbReference type="GO" id="GO:0008270">
    <property type="term" value="F:zinc ion binding"/>
    <property type="evidence" value="ECO:0007669"/>
    <property type="project" value="InterPro"/>
</dbReference>
<sequence length="348" mass="39393">MPNSPLTIHHSQLYMKRALQMARLGAGYVSPNPMVGCVIVHNGKIIGEGWHKKYGEGHAEVNAVNSVEDKSLLSESEVYVTLEPCSHYGKTPPCADLLIKHHVKKVIICNLDPNPLVAGKGIEKLRQAGIEVETGVLEAEGREVNKRFFTFIEKQRPYIILKWAESADGFIAKPNYQAVQISNNLSRRFVHKMRAEEDAIMVGTNTARYDNPKLDTRFWTGKNAIRVVIDKDLSLSKDLNIFDDSQVTICYNLLENKILNNNIWVKIEESHSFEKFIIQDLYQRKVQSVIIEGGTVLLQSFIDLGLWDEAIILKSKKILGEGINAPKLNKPEHSREYLSGDSVVYYKF</sequence>
<evidence type="ECO:0000256" key="9">
    <source>
        <dbReference type="ARBA" id="ARBA00022833"/>
    </source>
</evidence>
<dbReference type="UniPathway" id="UPA00275">
    <property type="reaction ID" value="UER00401"/>
</dbReference>
<feature type="domain" description="CMP/dCMP-type deaminase" evidence="17">
    <location>
        <begin position="9"/>
        <end position="133"/>
    </location>
</feature>
<organism evidence="18 19">
    <name type="scientific">Arcicella aurantiaca</name>
    <dbReference type="NCBI Taxonomy" id="591202"/>
    <lineage>
        <taxon>Bacteria</taxon>
        <taxon>Pseudomonadati</taxon>
        <taxon>Bacteroidota</taxon>
        <taxon>Cytophagia</taxon>
        <taxon>Cytophagales</taxon>
        <taxon>Flectobacillaceae</taxon>
        <taxon>Arcicella</taxon>
    </lineage>
</organism>
<dbReference type="GO" id="GO:0009231">
    <property type="term" value="P:riboflavin biosynthetic process"/>
    <property type="evidence" value="ECO:0007669"/>
    <property type="project" value="UniProtKB-UniPathway"/>
</dbReference>
<dbReference type="PANTHER" id="PTHR38011:SF7">
    <property type="entry name" value="2,5-DIAMINO-6-RIBOSYLAMINO-4(3H)-PYRIMIDINONE 5'-PHOSPHATE REDUCTASE"/>
    <property type="match status" value="1"/>
</dbReference>
<evidence type="ECO:0000256" key="6">
    <source>
        <dbReference type="ARBA" id="ARBA00022619"/>
    </source>
</evidence>
<keyword evidence="8 13" id="KW-0378">Hydrolase</keyword>
<dbReference type="NCBIfam" id="TIGR00326">
    <property type="entry name" value="eubact_ribD"/>
    <property type="match status" value="1"/>
</dbReference>
<dbReference type="FunFam" id="3.40.140.10:FF:000025">
    <property type="entry name" value="Riboflavin biosynthesis protein RibD"/>
    <property type="match status" value="1"/>
</dbReference>
<dbReference type="InterPro" id="IPR016193">
    <property type="entry name" value="Cytidine_deaminase-like"/>
</dbReference>
<dbReference type="Pfam" id="PF01872">
    <property type="entry name" value="RibD_C"/>
    <property type="match status" value="1"/>
</dbReference>
<evidence type="ECO:0000313" key="19">
    <source>
        <dbReference type="Proteomes" id="UP000245489"/>
    </source>
</evidence>
<comment type="cofactor">
    <cofactor evidence="13 16">
        <name>Zn(2+)</name>
        <dbReference type="ChEBI" id="CHEBI:29105"/>
    </cofactor>
    <text evidence="13 16">Binds 1 zinc ion.</text>
</comment>
<feature type="binding site" evidence="16">
    <location>
        <position position="58"/>
    </location>
    <ligand>
        <name>Zn(2+)</name>
        <dbReference type="ChEBI" id="CHEBI:29105"/>
        <note>catalytic</note>
    </ligand>
</feature>
<reference evidence="18 19" key="1">
    <citation type="submission" date="2018-05" db="EMBL/GenBank/DDBJ databases">
        <title>Genomic Encyclopedia of Archaeal and Bacterial Type Strains, Phase II (KMG-II): from individual species to whole genera.</title>
        <authorList>
            <person name="Goeker M."/>
        </authorList>
    </citation>
    <scope>NUCLEOTIDE SEQUENCE [LARGE SCALE GENOMIC DNA]</scope>
    <source>
        <strain evidence="18 19">DSM 22214</strain>
    </source>
</reference>
<feature type="binding site" evidence="15">
    <location>
        <position position="206"/>
    </location>
    <ligand>
        <name>substrate</name>
    </ligand>
</feature>
<dbReference type="Gene3D" id="3.40.140.10">
    <property type="entry name" value="Cytidine Deaminase, domain 2"/>
    <property type="match status" value="1"/>
</dbReference>
<feature type="binding site" evidence="15">
    <location>
        <position position="217"/>
    </location>
    <ligand>
        <name>substrate</name>
    </ligand>
</feature>
<name>A0A316DXD5_9BACT</name>
<comment type="similarity">
    <text evidence="5 13">In the C-terminal section; belongs to the HTP reductase family.</text>
</comment>
<dbReference type="Proteomes" id="UP000245489">
    <property type="component" value="Unassembled WGS sequence"/>
</dbReference>
<proteinExistence type="inferred from homology"/>
<dbReference type="PROSITE" id="PS00903">
    <property type="entry name" value="CYT_DCMP_DEAMINASES_1"/>
    <property type="match status" value="1"/>
</dbReference>
<dbReference type="EC" id="3.5.4.26" evidence="13"/>
<evidence type="ECO:0000259" key="17">
    <source>
        <dbReference type="PROSITE" id="PS51747"/>
    </source>
</evidence>
<dbReference type="PANTHER" id="PTHR38011">
    <property type="entry name" value="DIHYDROFOLATE REDUCTASE FAMILY PROTEIN (AFU_ORTHOLOGUE AFUA_8G06820)"/>
    <property type="match status" value="1"/>
</dbReference>
<keyword evidence="9 13" id="KW-0862">Zinc</keyword>
<evidence type="ECO:0000256" key="14">
    <source>
        <dbReference type="PIRSR" id="PIRSR006769-1"/>
    </source>
</evidence>
<dbReference type="Gene3D" id="3.40.430.10">
    <property type="entry name" value="Dihydrofolate Reductase, subunit A"/>
    <property type="match status" value="1"/>
</dbReference>
<dbReference type="SUPFAM" id="SSF53927">
    <property type="entry name" value="Cytidine deaminase-like"/>
    <property type="match status" value="1"/>
</dbReference>
<dbReference type="InterPro" id="IPR016192">
    <property type="entry name" value="APOBEC/CMP_deaminase_Zn-bd"/>
</dbReference>
<dbReference type="InterPro" id="IPR002734">
    <property type="entry name" value="RibDG_C"/>
</dbReference>
<dbReference type="PIRSF" id="PIRSF006769">
    <property type="entry name" value="RibD"/>
    <property type="match status" value="1"/>
</dbReference>
<comment type="pathway">
    <text evidence="2 13">Cofactor biosynthesis; riboflavin biosynthesis; 5-amino-6-(D-ribitylamino)uracil from GTP: step 2/4.</text>
</comment>
<evidence type="ECO:0000256" key="13">
    <source>
        <dbReference type="PIRNR" id="PIRNR006769"/>
    </source>
</evidence>
<protein>
    <recommendedName>
        <fullName evidence="13">Riboflavin biosynthesis protein RibD</fullName>
    </recommendedName>
    <domain>
        <recommendedName>
            <fullName evidence="13">Diaminohydroxyphosphoribosylaminopyrimidine deaminase</fullName>
            <shortName evidence="13">DRAP deaminase</shortName>
            <ecNumber evidence="13">3.5.4.26</ecNumber>
        </recommendedName>
        <alternativeName>
            <fullName evidence="13">Riboflavin-specific deaminase</fullName>
        </alternativeName>
    </domain>
    <domain>
        <recommendedName>
            <fullName evidence="13">5-amino-6-(5-phosphoribosylamino)uracil reductase</fullName>
            <ecNumber evidence="13">1.1.1.193</ecNumber>
        </recommendedName>
        <alternativeName>
            <fullName evidence="13">HTP reductase</fullName>
        </alternativeName>
    </domain>
</protein>
<comment type="catalytic activity">
    <reaction evidence="13">
        <text>2,5-diamino-6-hydroxy-4-(5-phosphoribosylamino)-pyrimidine + H2O + H(+) = 5-amino-6-(5-phospho-D-ribosylamino)uracil + NH4(+)</text>
        <dbReference type="Rhea" id="RHEA:21868"/>
        <dbReference type="ChEBI" id="CHEBI:15377"/>
        <dbReference type="ChEBI" id="CHEBI:15378"/>
        <dbReference type="ChEBI" id="CHEBI:28938"/>
        <dbReference type="ChEBI" id="CHEBI:58453"/>
        <dbReference type="ChEBI" id="CHEBI:58614"/>
        <dbReference type="EC" id="3.5.4.26"/>
    </reaction>
</comment>
<dbReference type="EMBL" id="QGGO01000022">
    <property type="protein sequence ID" value="PWK21859.1"/>
    <property type="molecule type" value="Genomic_DNA"/>
</dbReference>
<feature type="binding site" evidence="15">
    <location>
        <position position="210"/>
    </location>
    <ligand>
        <name>NADP(+)</name>
        <dbReference type="ChEBI" id="CHEBI:58349"/>
    </ligand>
</feature>
<feature type="binding site" evidence="15">
    <location>
        <position position="292"/>
    </location>
    <ligand>
        <name>substrate</name>
    </ligand>
</feature>
<dbReference type="InterPro" id="IPR004794">
    <property type="entry name" value="Eubact_RibD"/>
</dbReference>
<comment type="catalytic activity">
    <reaction evidence="13">
        <text>5-amino-6-(5-phospho-D-ribitylamino)uracil + NADP(+) = 5-amino-6-(5-phospho-D-ribosylamino)uracil + NADPH + H(+)</text>
        <dbReference type="Rhea" id="RHEA:17845"/>
        <dbReference type="ChEBI" id="CHEBI:15378"/>
        <dbReference type="ChEBI" id="CHEBI:57783"/>
        <dbReference type="ChEBI" id="CHEBI:58349"/>
        <dbReference type="ChEBI" id="CHEBI:58421"/>
        <dbReference type="ChEBI" id="CHEBI:58453"/>
        <dbReference type="EC" id="1.1.1.193"/>
    </reaction>
</comment>
<accession>A0A316DXD5</accession>
<evidence type="ECO:0000256" key="5">
    <source>
        <dbReference type="ARBA" id="ARBA00007417"/>
    </source>
</evidence>
<evidence type="ECO:0000256" key="11">
    <source>
        <dbReference type="ARBA" id="ARBA00023002"/>
    </source>
</evidence>
<dbReference type="RefSeq" id="WP_109744259.1">
    <property type="nucleotide sequence ID" value="NZ_QGGO01000022.1"/>
</dbReference>